<sequence>MPEKAWRLISKDGLRFYLLDPSPDVKLLFTTRRSRDNDPDHNLDLDGQLLSAGWNDSLVTMNQTHSNHVVHVDGPGEIKADGCFTTQENLALSVRVADCVPIFVWSEKRSLIGVIHAGQRGTLSKIVLRFVEKIQKEGISSHRLRYSLGPSIGKCCYRVDEEVLEAFRKTWPEANRFFSKTSKGLYLDLRSANRFLLSSVGAVEGASLDLCTSCERRRFYSHRRERGAGRNWGIIVRRSSQ</sequence>
<comment type="catalytic activity">
    <reaction evidence="7">
        <text>adenosine + H2O + H(+) = inosine + NH4(+)</text>
        <dbReference type="Rhea" id="RHEA:24408"/>
        <dbReference type="ChEBI" id="CHEBI:15377"/>
        <dbReference type="ChEBI" id="CHEBI:15378"/>
        <dbReference type="ChEBI" id="CHEBI:16335"/>
        <dbReference type="ChEBI" id="CHEBI:17596"/>
        <dbReference type="ChEBI" id="CHEBI:28938"/>
        <dbReference type="EC" id="3.5.4.4"/>
    </reaction>
    <physiologicalReaction direction="left-to-right" evidence="7">
        <dbReference type="Rhea" id="RHEA:24409"/>
    </physiologicalReaction>
</comment>
<dbReference type="EMBL" id="NJBO01000001">
    <property type="protein sequence ID" value="TKJ44195.1"/>
    <property type="molecule type" value="Genomic_DNA"/>
</dbReference>
<accession>A0A532VAG5</accession>
<evidence type="ECO:0000256" key="10">
    <source>
        <dbReference type="RuleBase" id="RU361274"/>
    </source>
</evidence>
<keyword evidence="5" id="KW-0378">Hydrolase</keyword>
<evidence type="ECO:0000256" key="1">
    <source>
        <dbReference type="ARBA" id="ARBA00000553"/>
    </source>
</evidence>
<organism evidence="11 12">
    <name type="scientific">candidate division TA06 bacterium B3_TA06</name>
    <dbReference type="NCBI Taxonomy" id="2012487"/>
    <lineage>
        <taxon>Bacteria</taxon>
        <taxon>Bacteria division TA06</taxon>
    </lineage>
</organism>
<keyword evidence="4" id="KW-0479">Metal-binding</keyword>
<keyword evidence="6" id="KW-0862">Zinc</keyword>
<evidence type="ECO:0000256" key="6">
    <source>
        <dbReference type="ARBA" id="ARBA00022833"/>
    </source>
</evidence>
<dbReference type="AlphaFoldDB" id="A0A532VAG5"/>
<evidence type="ECO:0000256" key="9">
    <source>
        <dbReference type="ARBA" id="ARBA00049893"/>
    </source>
</evidence>
<evidence type="ECO:0000313" key="12">
    <source>
        <dbReference type="Proteomes" id="UP000317778"/>
    </source>
</evidence>
<dbReference type="GO" id="GO:0017061">
    <property type="term" value="F:S-methyl-5-thioadenosine phosphorylase activity"/>
    <property type="evidence" value="ECO:0007669"/>
    <property type="project" value="UniProtKB-EC"/>
</dbReference>
<reference evidence="11 12" key="1">
    <citation type="submission" date="2017-06" db="EMBL/GenBank/DDBJ databases">
        <title>Novel microbial phyla capable of carbon fixation and sulfur reduction in deep-sea sediments.</title>
        <authorList>
            <person name="Huang J."/>
            <person name="Baker B."/>
            <person name="Wang Y."/>
        </authorList>
    </citation>
    <scope>NUCLEOTIDE SEQUENCE [LARGE SCALE GENOMIC DNA]</scope>
    <source>
        <strain evidence="11">B3_TA06</strain>
    </source>
</reference>
<dbReference type="InterPro" id="IPR003730">
    <property type="entry name" value="Cu_polyphenol_OxRdtase"/>
</dbReference>
<keyword evidence="3" id="KW-0808">Transferase</keyword>
<protein>
    <recommendedName>
        <fullName evidence="10">Purine nucleoside phosphorylase</fullName>
    </recommendedName>
</protein>
<dbReference type="PANTHER" id="PTHR30616">
    <property type="entry name" value="UNCHARACTERIZED PROTEIN YFIH"/>
    <property type="match status" value="1"/>
</dbReference>
<dbReference type="CDD" id="cd16833">
    <property type="entry name" value="YfiH"/>
    <property type="match status" value="1"/>
</dbReference>
<gene>
    <name evidence="11" type="ORF">CEE36_00175</name>
</gene>
<dbReference type="Gene3D" id="3.60.140.10">
    <property type="entry name" value="CNF1/YfiH-like putative cysteine hydrolases"/>
    <property type="match status" value="1"/>
</dbReference>
<dbReference type="PANTHER" id="PTHR30616:SF2">
    <property type="entry name" value="PURINE NUCLEOSIDE PHOSPHORYLASE LACC1"/>
    <property type="match status" value="1"/>
</dbReference>
<dbReference type="InterPro" id="IPR011324">
    <property type="entry name" value="Cytotoxic_necrot_fac-like_cat"/>
</dbReference>
<dbReference type="Proteomes" id="UP000317778">
    <property type="component" value="Unassembled WGS sequence"/>
</dbReference>
<evidence type="ECO:0000256" key="7">
    <source>
        <dbReference type="ARBA" id="ARBA00047989"/>
    </source>
</evidence>
<dbReference type="NCBIfam" id="TIGR00726">
    <property type="entry name" value="peptidoglycan editing factor PgeF"/>
    <property type="match status" value="1"/>
</dbReference>
<proteinExistence type="inferred from homology"/>
<comment type="caution">
    <text evidence="11">The sequence shown here is derived from an EMBL/GenBank/DDBJ whole genome shotgun (WGS) entry which is preliminary data.</text>
</comment>
<dbReference type="Pfam" id="PF02578">
    <property type="entry name" value="Cu-oxidase_4"/>
    <property type="match status" value="1"/>
</dbReference>
<evidence type="ECO:0000256" key="2">
    <source>
        <dbReference type="ARBA" id="ARBA00007353"/>
    </source>
</evidence>
<evidence type="ECO:0000256" key="8">
    <source>
        <dbReference type="ARBA" id="ARBA00048968"/>
    </source>
</evidence>
<comment type="catalytic activity">
    <reaction evidence="1">
        <text>inosine + phosphate = alpha-D-ribose 1-phosphate + hypoxanthine</text>
        <dbReference type="Rhea" id="RHEA:27646"/>
        <dbReference type="ChEBI" id="CHEBI:17368"/>
        <dbReference type="ChEBI" id="CHEBI:17596"/>
        <dbReference type="ChEBI" id="CHEBI:43474"/>
        <dbReference type="ChEBI" id="CHEBI:57720"/>
        <dbReference type="EC" id="2.4.2.1"/>
    </reaction>
    <physiologicalReaction direction="left-to-right" evidence="1">
        <dbReference type="Rhea" id="RHEA:27647"/>
    </physiologicalReaction>
</comment>
<dbReference type="InterPro" id="IPR038371">
    <property type="entry name" value="Cu_polyphenol_OxRdtase_sf"/>
</dbReference>
<dbReference type="GO" id="GO:0005507">
    <property type="term" value="F:copper ion binding"/>
    <property type="evidence" value="ECO:0007669"/>
    <property type="project" value="TreeGrafter"/>
</dbReference>
<dbReference type="GO" id="GO:0016787">
    <property type="term" value="F:hydrolase activity"/>
    <property type="evidence" value="ECO:0007669"/>
    <property type="project" value="UniProtKB-KW"/>
</dbReference>
<evidence type="ECO:0000256" key="3">
    <source>
        <dbReference type="ARBA" id="ARBA00022679"/>
    </source>
</evidence>
<comment type="catalytic activity">
    <reaction evidence="9">
        <text>S-methyl-5'-thioadenosine + phosphate = 5-(methylsulfanyl)-alpha-D-ribose 1-phosphate + adenine</text>
        <dbReference type="Rhea" id="RHEA:11852"/>
        <dbReference type="ChEBI" id="CHEBI:16708"/>
        <dbReference type="ChEBI" id="CHEBI:17509"/>
        <dbReference type="ChEBI" id="CHEBI:43474"/>
        <dbReference type="ChEBI" id="CHEBI:58533"/>
        <dbReference type="EC" id="2.4.2.28"/>
    </reaction>
    <physiologicalReaction direction="left-to-right" evidence="9">
        <dbReference type="Rhea" id="RHEA:11853"/>
    </physiologicalReaction>
</comment>
<evidence type="ECO:0000256" key="4">
    <source>
        <dbReference type="ARBA" id="ARBA00022723"/>
    </source>
</evidence>
<dbReference type="SUPFAM" id="SSF64438">
    <property type="entry name" value="CNF1/YfiH-like putative cysteine hydrolases"/>
    <property type="match status" value="1"/>
</dbReference>
<evidence type="ECO:0000313" key="11">
    <source>
        <dbReference type="EMBL" id="TKJ44195.1"/>
    </source>
</evidence>
<comment type="similarity">
    <text evidence="2 10">Belongs to the purine nucleoside phosphorylase YfiH/LACC1 family.</text>
</comment>
<comment type="catalytic activity">
    <reaction evidence="8">
        <text>adenosine + phosphate = alpha-D-ribose 1-phosphate + adenine</text>
        <dbReference type="Rhea" id="RHEA:27642"/>
        <dbReference type="ChEBI" id="CHEBI:16335"/>
        <dbReference type="ChEBI" id="CHEBI:16708"/>
        <dbReference type="ChEBI" id="CHEBI:43474"/>
        <dbReference type="ChEBI" id="CHEBI:57720"/>
        <dbReference type="EC" id="2.4.2.1"/>
    </reaction>
    <physiologicalReaction direction="left-to-right" evidence="8">
        <dbReference type="Rhea" id="RHEA:27643"/>
    </physiologicalReaction>
</comment>
<evidence type="ECO:0000256" key="5">
    <source>
        <dbReference type="ARBA" id="ARBA00022801"/>
    </source>
</evidence>
<name>A0A532VAG5_UNCT6</name>